<dbReference type="EMBL" id="FNFB01000010">
    <property type="protein sequence ID" value="SDK73015.1"/>
    <property type="molecule type" value="Genomic_DNA"/>
</dbReference>
<keyword evidence="5" id="KW-1185">Reference proteome</keyword>
<keyword evidence="2" id="KW-0012">Acyltransferase</keyword>
<keyword evidence="1 4" id="KW-0808">Transferase</keyword>
<evidence type="ECO:0000313" key="5">
    <source>
        <dbReference type="Proteomes" id="UP000198683"/>
    </source>
</evidence>
<evidence type="ECO:0000313" key="4">
    <source>
        <dbReference type="EMBL" id="SDK73015.1"/>
    </source>
</evidence>
<dbReference type="PROSITE" id="PS51186">
    <property type="entry name" value="GNAT"/>
    <property type="match status" value="1"/>
</dbReference>
<evidence type="ECO:0000259" key="3">
    <source>
        <dbReference type="PROSITE" id="PS51186"/>
    </source>
</evidence>
<dbReference type="InterPro" id="IPR050832">
    <property type="entry name" value="Bact_Acetyltransf"/>
</dbReference>
<dbReference type="STRING" id="683260.SAMN05421874_110196"/>
<proteinExistence type="predicted"/>
<dbReference type="PANTHER" id="PTHR43877">
    <property type="entry name" value="AMINOALKYLPHOSPHONATE N-ACETYLTRANSFERASE-RELATED-RELATED"/>
    <property type="match status" value="1"/>
</dbReference>
<dbReference type="AlphaFoldDB" id="A0A1G9EAH5"/>
<name>A0A1G9EAH5_9ACTN</name>
<dbReference type="Pfam" id="PF00583">
    <property type="entry name" value="Acetyltransf_1"/>
    <property type="match status" value="1"/>
</dbReference>
<dbReference type="Proteomes" id="UP000198683">
    <property type="component" value="Unassembled WGS sequence"/>
</dbReference>
<dbReference type="RefSeq" id="WP_090766614.1">
    <property type="nucleotide sequence ID" value="NZ_FNFB01000010.1"/>
</dbReference>
<dbReference type="SUPFAM" id="SSF55729">
    <property type="entry name" value="Acyl-CoA N-acyltransferases (Nat)"/>
    <property type="match status" value="1"/>
</dbReference>
<evidence type="ECO:0000256" key="2">
    <source>
        <dbReference type="ARBA" id="ARBA00023315"/>
    </source>
</evidence>
<dbReference type="InterPro" id="IPR000182">
    <property type="entry name" value="GNAT_dom"/>
</dbReference>
<gene>
    <name evidence="4" type="ORF">SAMN05421874_110196</name>
</gene>
<dbReference type="Gene3D" id="3.40.630.30">
    <property type="match status" value="1"/>
</dbReference>
<dbReference type="InterPro" id="IPR016181">
    <property type="entry name" value="Acyl_CoA_acyltransferase"/>
</dbReference>
<dbReference type="PANTHER" id="PTHR43877:SF1">
    <property type="entry name" value="ACETYLTRANSFERASE"/>
    <property type="match status" value="1"/>
</dbReference>
<organism evidence="4 5">
    <name type="scientific">Nonomuraea maritima</name>
    <dbReference type="NCBI Taxonomy" id="683260"/>
    <lineage>
        <taxon>Bacteria</taxon>
        <taxon>Bacillati</taxon>
        <taxon>Actinomycetota</taxon>
        <taxon>Actinomycetes</taxon>
        <taxon>Streptosporangiales</taxon>
        <taxon>Streptosporangiaceae</taxon>
        <taxon>Nonomuraea</taxon>
    </lineage>
</organism>
<protein>
    <submittedName>
        <fullName evidence="4">Protein N-acetyltransferase, RimJ/RimL family</fullName>
    </submittedName>
</protein>
<sequence>MSPIAIRPAAVADAPVLAELNAIVHTLHVEARPDVFRSPSDGEQLAAIFADFLARDDSLAFVAEDQDVPVGYVTATVHRRTGGPMHQPRAFVYVDQIAVRHSRGGVGTALVEAVCAAGRQAGCTDVVTEVWEFNERARSFFGNRLGFTPMRHILERPL</sequence>
<accession>A0A1G9EAH5</accession>
<dbReference type="GO" id="GO:0016747">
    <property type="term" value="F:acyltransferase activity, transferring groups other than amino-acyl groups"/>
    <property type="evidence" value="ECO:0007669"/>
    <property type="project" value="InterPro"/>
</dbReference>
<reference evidence="4 5" key="1">
    <citation type="submission" date="2016-10" db="EMBL/GenBank/DDBJ databases">
        <authorList>
            <person name="de Groot N.N."/>
        </authorList>
    </citation>
    <scope>NUCLEOTIDE SEQUENCE [LARGE SCALE GENOMIC DNA]</scope>
    <source>
        <strain evidence="4 5">CGMCC 4.5681</strain>
    </source>
</reference>
<dbReference type="CDD" id="cd04301">
    <property type="entry name" value="NAT_SF"/>
    <property type="match status" value="1"/>
</dbReference>
<dbReference type="OrthoDB" id="9805924at2"/>
<evidence type="ECO:0000256" key="1">
    <source>
        <dbReference type="ARBA" id="ARBA00022679"/>
    </source>
</evidence>
<feature type="domain" description="N-acetyltransferase" evidence="3">
    <location>
        <begin position="4"/>
        <end position="158"/>
    </location>
</feature>